<evidence type="ECO:0000259" key="1">
    <source>
        <dbReference type="Pfam" id="PF00700"/>
    </source>
</evidence>
<sequence>MTYLSVGDMAQAYQLRRHNAEMKTLMNQLTDEMISGARQDTGAAVRGDFTALAGIDRSLAVLDSYAFATTEAAQLVSTMQSALETIQAMGAEIGGTLLSAATSSNPTMVSVTTADARERFLATVGAINTNIAGRHVFSGMAPDRAPLAPAEDILAALTAATATATDASGVVSAVEAWFNAPPGDGGYLDMAYRGGAPLSPLCTGPGESAALDLTAAHSQIRAALQGLAIAALVSDGALAGDAVEQMRLTQAAGEKVIGAETSLVLLRADIGTTEDRLDETATRNSTEIASLKIARDHLVAADPYDTATALEAVQTQIETLYTLTARLSRLSLAEYL</sequence>
<dbReference type="RefSeq" id="WP_107324873.1">
    <property type="nucleotide sequence ID" value="NZ_NHSP01000077.1"/>
</dbReference>
<comment type="caution">
    <text evidence="2">The sequence shown here is derived from an EMBL/GenBank/DDBJ whole genome shotgun (WGS) entry which is preliminary data.</text>
</comment>
<name>A0A2T4JI98_9RHOB</name>
<dbReference type="InterPro" id="IPR046358">
    <property type="entry name" value="Flagellin_C"/>
</dbReference>
<dbReference type="SUPFAM" id="SSF64518">
    <property type="entry name" value="Phase 1 flagellin"/>
    <property type="match status" value="1"/>
</dbReference>
<evidence type="ECO:0000313" key="2">
    <source>
        <dbReference type="EMBL" id="PTE17641.1"/>
    </source>
</evidence>
<keyword evidence="3" id="KW-1185">Reference proteome</keyword>
<evidence type="ECO:0000313" key="3">
    <source>
        <dbReference type="Proteomes" id="UP000241899"/>
    </source>
</evidence>
<accession>A0A2T4JI98</accession>
<organism evidence="2 3">
    <name type="scientific">Phaeovulum veldkampii DSM 11550</name>
    <dbReference type="NCBI Taxonomy" id="1185920"/>
    <lineage>
        <taxon>Bacteria</taxon>
        <taxon>Pseudomonadati</taxon>
        <taxon>Pseudomonadota</taxon>
        <taxon>Alphaproteobacteria</taxon>
        <taxon>Rhodobacterales</taxon>
        <taxon>Paracoccaceae</taxon>
        <taxon>Phaeovulum</taxon>
    </lineage>
</organism>
<feature type="domain" description="Flagellin C-terminal" evidence="1">
    <location>
        <begin position="259"/>
        <end position="336"/>
    </location>
</feature>
<gene>
    <name evidence="2" type="ORF">C5F46_08210</name>
</gene>
<proteinExistence type="predicted"/>
<protein>
    <recommendedName>
        <fullName evidence="1">Flagellin C-terminal domain-containing protein</fullName>
    </recommendedName>
</protein>
<dbReference type="OrthoDB" id="7312911at2"/>
<dbReference type="Pfam" id="PF00700">
    <property type="entry name" value="Flagellin_C"/>
    <property type="match status" value="1"/>
</dbReference>
<reference evidence="2 3" key="1">
    <citation type="submission" date="2018-03" db="EMBL/GenBank/DDBJ databases">
        <title>Rhodobacter veldkampii.</title>
        <authorList>
            <person name="Meyer T.E."/>
            <person name="Miller S."/>
            <person name="Lodha T."/>
            <person name="Gandham S."/>
            <person name="Chintalapati S."/>
            <person name="Chintalapati V.R."/>
        </authorList>
    </citation>
    <scope>NUCLEOTIDE SEQUENCE [LARGE SCALE GENOMIC DNA]</scope>
    <source>
        <strain evidence="2 3">DSM 11550</strain>
    </source>
</reference>
<dbReference type="Gene3D" id="1.20.1330.10">
    <property type="entry name" value="f41 fragment of flagellin, N-terminal domain"/>
    <property type="match status" value="1"/>
</dbReference>
<dbReference type="Proteomes" id="UP000241899">
    <property type="component" value="Unassembled WGS sequence"/>
</dbReference>
<dbReference type="EMBL" id="PZKF01000015">
    <property type="protein sequence ID" value="PTE17641.1"/>
    <property type="molecule type" value="Genomic_DNA"/>
</dbReference>
<dbReference type="AlphaFoldDB" id="A0A2T4JI98"/>